<reference evidence="1 2" key="1">
    <citation type="submission" date="2020-03" db="EMBL/GenBank/DDBJ databases">
        <title>Soil Listeria distribution.</title>
        <authorList>
            <person name="Liao J."/>
            <person name="Wiedmann M."/>
        </authorList>
    </citation>
    <scope>NUCLEOTIDE SEQUENCE [LARGE SCALE GENOMIC DNA]</scope>
    <source>
        <strain evidence="1 2">FSL L7-0123</strain>
    </source>
</reference>
<accession>A0A7X0ZEJ8</accession>
<organism evidence="1 2">
    <name type="scientific">Listeria cossartiae subsp. cayugensis</name>
    <dbReference type="NCBI Taxonomy" id="2713505"/>
    <lineage>
        <taxon>Bacteria</taxon>
        <taxon>Bacillati</taxon>
        <taxon>Bacillota</taxon>
        <taxon>Bacilli</taxon>
        <taxon>Bacillales</taxon>
        <taxon>Listeriaceae</taxon>
        <taxon>Listeria</taxon>
        <taxon>Listeria cossartiae</taxon>
    </lineage>
</organism>
<dbReference type="EMBL" id="JAARZC010000004">
    <property type="protein sequence ID" value="MBC2250873.1"/>
    <property type="molecule type" value="Genomic_DNA"/>
</dbReference>
<name>A0A7X0ZEJ8_9LIST</name>
<dbReference type="RefSeq" id="WP_185605158.1">
    <property type="nucleotide sequence ID" value="NZ_JAARZC010000004.1"/>
</dbReference>
<sequence>MLVEILDNTDVEPYCSVGEVLKMLQVYPDMQTCLVRGEEVHFIIPQSQVKELNTNEN</sequence>
<comment type="caution">
    <text evidence="1">The sequence shown here is derived from an EMBL/GenBank/DDBJ whole genome shotgun (WGS) entry which is preliminary data.</text>
</comment>
<gene>
    <name evidence="1" type="ORF">HCB49_12815</name>
</gene>
<dbReference type="AlphaFoldDB" id="A0A7X0ZEJ8"/>
<proteinExistence type="predicted"/>
<evidence type="ECO:0000313" key="2">
    <source>
        <dbReference type="Proteomes" id="UP000559864"/>
    </source>
</evidence>
<dbReference type="Proteomes" id="UP000559864">
    <property type="component" value="Unassembled WGS sequence"/>
</dbReference>
<evidence type="ECO:0000313" key="1">
    <source>
        <dbReference type="EMBL" id="MBC2250873.1"/>
    </source>
</evidence>
<protein>
    <submittedName>
        <fullName evidence="1">Uncharacterized protein</fullName>
    </submittedName>
</protein>